<comment type="caution">
    <text evidence="4">The sequence shown here is derived from an EMBL/GenBank/DDBJ whole genome shotgun (WGS) entry which is preliminary data.</text>
</comment>
<organism evidence="4 5">
    <name type="scientific">Nannochloropsis salina CCMP1776</name>
    <dbReference type="NCBI Taxonomy" id="1027361"/>
    <lineage>
        <taxon>Eukaryota</taxon>
        <taxon>Sar</taxon>
        <taxon>Stramenopiles</taxon>
        <taxon>Ochrophyta</taxon>
        <taxon>Eustigmatophyceae</taxon>
        <taxon>Eustigmatales</taxon>
        <taxon>Monodopsidaceae</taxon>
        <taxon>Microchloropsis</taxon>
        <taxon>Microchloropsis salina</taxon>
    </lineage>
</organism>
<dbReference type="AlphaFoldDB" id="A0A4D9CUC9"/>
<dbReference type="PANTHER" id="PTHR46472">
    <property type="entry name" value="NUCLEOREDOXIN"/>
    <property type="match status" value="1"/>
</dbReference>
<feature type="domain" description="Thioredoxin" evidence="3">
    <location>
        <begin position="285"/>
        <end position="442"/>
    </location>
</feature>
<dbReference type="PANTHER" id="PTHR46472:SF1">
    <property type="entry name" value="NUCLEOREDOXIN"/>
    <property type="match status" value="1"/>
</dbReference>
<feature type="compositionally biased region" description="Polar residues" evidence="1">
    <location>
        <begin position="124"/>
        <end position="136"/>
    </location>
</feature>
<dbReference type="PROSITE" id="PS51352">
    <property type="entry name" value="THIOREDOXIN_2"/>
    <property type="match status" value="1"/>
</dbReference>
<dbReference type="Pfam" id="PF13905">
    <property type="entry name" value="Thioredoxin_8"/>
    <property type="match status" value="2"/>
</dbReference>
<reference evidence="4 5" key="1">
    <citation type="submission" date="2019-01" db="EMBL/GenBank/DDBJ databases">
        <title>Nuclear Genome Assembly of the Microalgal Biofuel strain Nannochloropsis salina CCMP1776.</title>
        <authorList>
            <person name="Hovde B."/>
        </authorList>
    </citation>
    <scope>NUCLEOTIDE SEQUENCE [LARGE SCALE GENOMIC DNA]</scope>
    <source>
        <strain evidence="4 5">CCMP1776</strain>
    </source>
</reference>
<feature type="compositionally biased region" description="Low complexity" evidence="1">
    <location>
        <begin position="92"/>
        <end position="106"/>
    </location>
</feature>
<dbReference type="Gene3D" id="3.40.30.10">
    <property type="entry name" value="Glutaredoxin"/>
    <property type="match status" value="2"/>
</dbReference>
<dbReference type="GO" id="GO:0031397">
    <property type="term" value="P:negative regulation of protein ubiquitination"/>
    <property type="evidence" value="ECO:0007669"/>
    <property type="project" value="TreeGrafter"/>
</dbReference>
<evidence type="ECO:0000259" key="3">
    <source>
        <dbReference type="PROSITE" id="PS51352"/>
    </source>
</evidence>
<keyword evidence="5" id="KW-1185">Reference proteome</keyword>
<protein>
    <recommendedName>
        <fullName evidence="3">Thioredoxin domain-containing protein</fullName>
    </recommendedName>
</protein>
<feature type="signal peptide" evidence="2">
    <location>
        <begin position="1"/>
        <end position="19"/>
    </location>
</feature>
<evidence type="ECO:0000256" key="2">
    <source>
        <dbReference type="SAM" id="SignalP"/>
    </source>
</evidence>
<sequence length="630" mass="69524">MRTLSLYLLLGIILHAVEASRFSLSPPAFFNRFSDFEEEYEEEEEGPGLGGLALKALVGASVAAVGGAGVSFARRAIKAKQQRVSTPKQQRSHLPSSSTVGSSTPSFVESGIKGGKSDPKIARGTTTMAPPSSTEADGSGEEAEKEPEEVFDVEPVVELDESKLSEGQKEHPYAKLLGPKLVKYDSKQGKLVEVATADVLDGKVTSLFFHAQQVEQMLEKMKAGKVLPGLKEVYAEQRAKGNNFEVVFMSLPDGQEGRFQAYMKDMPWYAVPFNATERLRDAYKAFKIQNLPAAVVVDEQAQVLNEKGFTYMLIDKEGFPWHPKTLSQMLGSTFLSKDRSVPAAEVAKKKVLALYFSANWCKPCQEFTPKLVEAYEKVRAQGKDLEVVFVSMDETEEKFKEYFAKMPWLSLPYEDKTARSLLMTELEVKGLPTLVLLDEEREVITSKGRDFVLKDPEGAKFPWYPQPLNEISYSFDGIAQKPSLVLFMEGASADAQAKMVAAMQAVAEEFTAKNKLAPEDAAHRFNFYYAQEISTFSKALRSIAGLEQLNPKDKFLKSKAESNKPRLVLLDIAKEVCHVSPAEDAGTVEETTIRELLQARVEGTLPMETFRQPEPEEAGASASAKGAGTV</sequence>
<feature type="compositionally biased region" description="Acidic residues" evidence="1">
    <location>
        <begin position="138"/>
        <end position="153"/>
    </location>
</feature>
<dbReference type="Proteomes" id="UP000355283">
    <property type="component" value="Unassembled WGS sequence"/>
</dbReference>
<dbReference type="InterPro" id="IPR012336">
    <property type="entry name" value="Thioredoxin-like_fold"/>
</dbReference>
<dbReference type="InterPro" id="IPR013766">
    <property type="entry name" value="Thioredoxin_domain"/>
</dbReference>
<dbReference type="GO" id="GO:0005634">
    <property type="term" value="C:nucleus"/>
    <property type="evidence" value="ECO:0007669"/>
    <property type="project" value="TreeGrafter"/>
</dbReference>
<feature type="region of interest" description="Disordered" evidence="1">
    <location>
        <begin position="605"/>
        <end position="630"/>
    </location>
</feature>
<accession>A0A4D9CUC9</accession>
<feature type="region of interest" description="Disordered" evidence="1">
    <location>
        <begin position="80"/>
        <end position="153"/>
    </location>
</feature>
<dbReference type="GO" id="GO:0030178">
    <property type="term" value="P:negative regulation of Wnt signaling pathway"/>
    <property type="evidence" value="ECO:0007669"/>
    <property type="project" value="TreeGrafter"/>
</dbReference>
<dbReference type="EMBL" id="SDOX01000122">
    <property type="protein sequence ID" value="TFJ81687.1"/>
    <property type="molecule type" value="Genomic_DNA"/>
</dbReference>
<dbReference type="SUPFAM" id="SSF52833">
    <property type="entry name" value="Thioredoxin-like"/>
    <property type="match status" value="2"/>
</dbReference>
<keyword evidence="2" id="KW-0732">Signal</keyword>
<evidence type="ECO:0000256" key="1">
    <source>
        <dbReference type="SAM" id="MobiDB-lite"/>
    </source>
</evidence>
<evidence type="ECO:0000313" key="4">
    <source>
        <dbReference type="EMBL" id="TFJ81687.1"/>
    </source>
</evidence>
<feature type="compositionally biased region" description="Low complexity" evidence="1">
    <location>
        <begin position="618"/>
        <end position="630"/>
    </location>
</feature>
<feature type="chain" id="PRO_5020030993" description="Thioredoxin domain-containing protein" evidence="2">
    <location>
        <begin position="20"/>
        <end position="630"/>
    </location>
</feature>
<dbReference type="OrthoDB" id="409136at2759"/>
<dbReference type="InterPro" id="IPR036249">
    <property type="entry name" value="Thioredoxin-like_sf"/>
</dbReference>
<evidence type="ECO:0000313" key="5">
    <source>
        <dbReference type="Proteomes" id="UP000355283"/>
    </source>
</evidence>
<gene>
    <name evidence="4" type="ORF">NSK_006938</name>
</gene>
<dbReference type="GO" id="GO:0004791">
    <property type="term" value="F:thioredoxin-disulfide reductase (NADPH) activity"/>
    <property type="evidence" value="ECO:0007669"/>
    <property type="project" value="TreeGrafter"/>
</dbReference>
<name>A0A4D9CUC9_9STRA</name>
<proteinExistence type="predicted"/>